<evidence type="ECO:0000313" key="4">
    <source>
        <dbReference type="EMBL" id="RSE26972.1"/>
    </source>
</evidence>
<dbReference type="InterPro" id="IPR052900">
    <property type="entry name" value="Phospholipid_Metab_Enz"/>
</dbReference>
<gene>
    <name evidence="4" type="ORF">EGT73_01670</name>
</gene>
<evidence type="ECO:0000313" key="5">
    <source>
        <dbReference type="Proteomes" id="UP000277537"/>
    </source>
</evidence>
<comment type="caution">
    <text evidence="4">The sequence shown here is derived from an EMBL/GenBank/DDBJ whole genome shotgun (WGS) entry which is preliminary data.</text>
</comment>
<evidence type="ECO:0000256" key="1">
    <source>
        <dbReference type="SAM" id="SignalP"/>
    </source>
</evidence>
<feature type="chain" id="PRO_5018618410" evidence="1">
    <location>
        <begin position="32"/>
        <end position="589"/>
    </location>
</feature>
<dbReference type="Gene3D" id="3.60.21.70">
    <property type="entry name" value="PhoD-like phosphatase"/>
    <property type="match status" value="1"/>
</dbReference>
<feature type="signal peptide" evidence="1">
    <location>
        <begin position="1"/>
        <end position="31"/>
    </location>
</feature>
<dbReference type="AlphaFoldDB" id="A0A3R9F684"/>
<dbReference type="InterPro" id="IPR029052">
    <property type="entry name" value="Metallo-depent_PP-like"/>
</dbReference>
<dbReference type="Gene3D" id="2.60.40.380">
    <property type="entry name" value="Purple acid phosphatase-like, N-terminal"/>
    <property type="match status" value="1"/>
</dbReference>
<dbReference type="Pfam" id="PF09423">
    <property type="entry name" value="PhoD"/>
    <property type="match status" value="1"/>
</dbReference>
<feature type="domain" description="Phospholipase D N-terminal" evidence="3">
    <location>
        <begin position="48"/>
        <end position="137"/>
    </location>
</feature>
<feature type="domain" description="PhoD-like phosphatase metallophosphatase" evidence="2">
    <location>
        <begin position="147"/>
        <end position="552"/>
    </location>
</feature>
<dbReference type="RefSeq" id="WP_125273230.1">
    <property type="nucleotide sequence ID" value="NZ_RHXE01000002.1"/>
</dbReference>
<proteinExistence type="predicted"/>
<dbReference type="CDD" id="cd07389">
    <property type="entry name" value="MPP_PhoD"/>
    <property type="match status" value="1"/>
</dbReference>
<dbReference type="EMBL" id="RHXE01000002">
    <property type="protein sequence ID" value="RSE26972.1"/>
    <property type="molecule type" value="Genomic_DNA"/>
</dbReference>
<organism evidence="4 5">
    <name type="scientific">Acinetobacter johnsonii</name>
    <dbReference type="NCBI Taxonomy" id="40214"/>
    <lineage>
        <taxon>Bacteria</taxon>
        <taxon>Pseudomonadati</taxon>
        <taxon>Pseudomonadota</taxon>
        <taxon>Gammaproteobacteria</taxon>
        <taxon>Moraxellales</taxon>
        <taxon>Moraxellaceae</taxon>
        <taxon>Acinetobacter</taxon>
    </lineage>
</organism>
<dbReference type="InterPro" id="IPR018946">
    <property type="entry name" value="PhoD-like_MPP"/>
</dbReference>
<evidence type="ECO:0000259" key="2">
    <source>
        <dbReference type="Pfam" id="PF09423"/>
    </source>
</evidence>
<protein>
    <submittedName>
        <fullName evidence="4">Alkaline phosphatase</fullName>
    </submittedName>
</protein>
<name>A0A3R9F684_ACIJO</name>
<accession>A0A3R9F684</accession>
<keyword evidence="1" id="KW-0732">Signal</keyword>
<dbReference type="PANTHER" id="PTHR43606:SF2">
    <property type="entry name" value="ALKALINE PHOSPHATASE FAMILY PROTEIN (AFU_ORTHOLOGUE AFUA_5G03860)"/>
    <property type="match status" value="1"/>
</dbReference>
<dbReference type="PROSITE" id="PS51257">
    <property type="entry name" value="PROKAR_LIPOPROTEIN"/>
    <property type="match status" value="1"/>
</dbReference>
<dbReference type="PANTHER" id="PTHR43606">
    <property type="entry name" value="PHOSPHATASE, PUTATIVE (AFU_ORTHOLOGUE AFUA_6G08710)-RELATED"/>
    <property type="match status" value="1"/>
</dbReference>
<reference evidence="4 5" key="1">
    <citation type="submission" date="2018-10" db="EMBL/GenBank/DDBJ databases">
        <title>Transmission dynamics of multidrug resistant bacteria on intensive care unit surfaces.</title>
        <authorList>
            <person name="D'Souza A.W."/>
            <person name="Potter R.F."/>
            <person name="Wallace M."/>
            <person name="Shupe A."/>
            <person name="Patel S."/>
            <person name="Sun S."/>
            <person name="Gul D."/>
            <person name="Kwon J.H."/>
            <person name="Andleeb S."/>
            <person name="Burnham C.-A.D."/>
            <person name="Dantas G."/>
        </authorList>
    </citation>
    <scope>NUCLEOTIDE SEQUENCE [LARGE SCALE GENOMIC DNA]</scope>
    <source>
        <strain evidence="4 5">AJ_385</strain>
    </source>
</reference>
<dbReference type="Proteomes" id="UP000277537">
    <property type="component" value="Unassembled WGS sequence"/>
</dbReference>
<dbReference type="SUPFAM" id="SSF56300">
    <property type="entry name" value="Metallo-dependent phosphatases"/>
    <property type="match status" value="1"/>
</dbReference>
<evidence type="ECO:0000259" key="3">
    <source>
        <dbReference type="Pfam" id="PF16655"/>
    </source>
</evidence>
<dbReference type="InterPro" id="IPR032093">
    <property type="entry name" value="PhoD_N"/>
</dbReference>
<dbReference type="Pfam" id="PF16655">
    <property type="entry name" value="PhoD_N"/>
    <property type="match status" value="1"/>
</dbReference>
<sequence length="589" mass="66183">MTKKMNRRELIQKTLAGFGALSLPISLTACGDDADSNTQPTTQVQFLHGVASGDPLQTQVIIWTRVTPSDSSARLEVLWEVAKDADFKHITATGKVLTTAAQDFTVKVDVTGLAAGQVYFYRFKSASTYSITGQTKTLATQVQSVQFAVCSCSNYPAGYFHVYKEMAKQDVDVVIHLGDYIYEYGMGGYATEEAVEMGRALADDNSLEIIHLDDYRKRYALYRLDLDLQAAHQRHPFIVVWDDHELANDTWKDGAENHQPETEGDFLDRKLAALAAYFEWMPIRPLSEKDHLNIYRQFNFGNLVQLNMLDTRILARSKQLDYADYLTASGLDAVRFTTDMQDPNRTLLGLNQRAWLTQQLASSKATWQVLGQQVLMSKMLVPAEMLQVLSAISSGAVTPEVLAQVNQLIKELVEIKLRYLNHDPSLTVEQLSRIKTVVPYNLDAWDGYAVERETLYGTLQYLNKKVVVLAGDTHNAWASDLHDLTGQFVGVELATSSVSSPGMEKYLSIPIQQLKEFESAFTTLIDELSYCNLNQRGYLKVHFTAEQVQADWIFVDTIKNKEYIVDETRSHQVILDPTLSPVSALKQTA</sequence>
<dbReference type="InterPro" id="IPR038607">
    <property type="entry name" value="PhoD-like_sf"/>
</dbReference>